<proteinExistence type="predicted"/>
<keyword evidence="2" id="KW-1185">Reference proteome</keyword>
<protein>
    <submittedName>
        <fullName evidence="1">Uncharacterized protein</fullName>
    </submittedName>
</protein>
<sequence>MGRGPLRVVLLLGSERDVGESGGGTNGAALGLVGVASVDLAAGAASGAGGVSGVRCRRLRRGAAGLRLSELASGFGGTFRLATLASTHGLRGHAGSLQVAGFMGESSLPVTRR</sequence>
<dbReference type="HOGENOM" id="CLU_2217363_0_0_11"/>
<dbReference type="EMBL" id="AWSE01000046">
    <property type="protein sequence ID" value="ERH24846.1"/>
    <property type="molecule type" value="Genomic_DNA"/>
</dbReference>
<accession>U1QS92</accession>
<dbReference type="Proteomes" id="UP000016536">
    <property type="component" value="Unassembled WGS sequence"/>
</dbReference>
<name>U1QS92_9ACTO</name>
<gene>
    <name evidence="1" type="ORF">HMPREF1979_01020</name>
</gene>
<evidence type="ECO:0000313" key="2">
    <source>
        <dbReference type="Proteomes" id="UP000016536"/>
    </source>
</evidence>
<evidence type="ECO:0000313" key="1">
    <source>
        <dbReference type="EMBL" id="ERH24846.1"/>
    </source>
</evidence>
<comment type="caution">
    <text evidence="1">The sequence shown here is derived from an EMBL/GenBank/DDBJ whole genome shotgun (WGS) entry which is preliminary data.</text>
</comment>
<organism evidence="1 2">
    <name type="scientific">Actinomyces johnsonii F0542</name>
    <dbReference type="NCBI Taxonomy" id="1321818"/>
    <lineage>
        <taxon>Bacteria</taxon>
        <taxon>Bacillati</taxon>
        <taxon>Actinomycetota</taxon>
        <taxon>Actinomycetes</taxon>
        <taxon>Actinomycetales</taxon>
        <taxon>Actinomycetaceae</taxon>
        <taxon>Actinomyces</taxon>
    </lineage>
</organism>
<reference evidence="1 2" key="1">
    <citation type="submission" date="2013-08" db="EMBL/GenBank/DDBJ databases">
        <authorList>
            <person name="Weinstock G."/>
            <person name="Sodergren E."/>
            <person name="Wylie T."/>
            <person name="Fulton L."/>
            <person name="Fulton R."/>
            <person name="Fronick C."/>
            <person name="O'Laughlin M."/>
            <person name="Godfrey J."/>
            <person name="Miner T."/>
            <person name="Herter B."/>
            <person name="Appelbaum E."/>
            <person name="Cordes M."/>
            <person name="Lek S."/>
            <person name="Wollam A."/>
            <person name="Pepin K.H."/>
            <person name="Palsikar V.B."/>
            <person name="Mitreva M."/>
            <person name="Wilson R.K."/>
        </authorList>
    </citation>
    <scope>NUCLEOTIDE SEQUENCE [LARGE SCALE GENOMIC DNA]</scope>
    <source>
        <strain evidence="1 2">F0542</strain>
    </source>
</reference>
<dbReference type="AlphaFoldDB" id="U1QS92"/>